<feature type="non-terminal residue" evidence="7">
    <location>
        <position position="1"/>
    </location>
</feature>
<sequence length="232" mass="25158">VRVAILDSGINERESYIMRCLKLRGGDRRIFETRSWVGKETDWRDTNGHGTLVARFFLEVAPRAHLYIGKVCEGKDIPKEGYHGIVQAIDHAITEWDVDIISLSFGIDTSAGTDTGTDAETPTSARHRQPNTRARIVFAAACNGGPLERRAFPARMSGVICVNASDGHGQKANLLSPDPVAGEDNFITLGAYVRYPPSGATSSSLQYEYKSGTSFATPIAAGLAADLLEFAR</sequence>
<reference evidence="7" key="1">
    <citation type="submission" date="2023-06" db="EMBL/GenBank/DDBJ databases">
        <title>Genome-scale phylogeny and comparative genomics of the fungal order Sordariales.</title>
        <authorList>
            <consortium name="Lawrence Berkeley National Laboratory"/>
            <person name="Hensen N."/>
            <person name="Bonometti L."/>
            <person name="Westerberg I."/>
            <person name="Brannstrom I.O."/>
            <person name="Guillou S."/>
            <person name="Cros-Aarteil S."/>
            <person name="Calhoun S."/>
            <person name="Haridas S."/>
            <person name="Kuo A."/>
            <person name="Mondo S."/>
            <person name="Pangilinan J."/>
            <person name="Riley R."/>
            <person name="LaButti K."/>
            <person name="Andreopoulos B."/>
            <person name="Lipzen A."/>
            <person name="Chen C."/>
            <person name="Yanf M."/>
            <person name="Daum C."/>
            <person name="Ng V."/>
            <person name="Clum A."/>
            <person name="Steindorff A."/>
            <person name="Ohm R."/>
            <person name="Martin F."/>
            <person name="Silar P."/>
            <person name="Natvig D."/>
            <person name="Lalanne C."/>
            <person name="Gautier V."/>
            <person name="Ament-velasquez S.L."/>
            <person name="Kruys A."/>
            <person name="Hutchinson M.I."/>
            <person name="Powell A.J."/>
            <person name="Barry K."/>
            <person name="Miller A.N."/>
            <person name="Grigoriev I.V."/>
            <person name="Debuchy R."/>
            <person name="Gladieux P."/>
            <person name="Thoren M.H."/>
            <person name="Johannesson H."/>
        </authorList>
    </citation>
    <scope>NUCLEOTIDE SEQUENCE</scope>
    <source>
        <strain evidence="7">SMH2392-1A</strain>
    </source>
</reference>
<accession>A0AA40B749</accession>
<protein>
    <submittedName>
        <fullName evidence="7">Peptidase S8/S53 domain-containing protein</fullName>
    </submittedName>
</protein>
<evidence type="ECO:0000313" key="8">
    <source>
        <dbReference type="Proteomes" id="UP001172101"/>
    </source>
</evidence>
<dbReference type="GO" id="GO:0006508">
    <property type="term" value="P:proteolysis"/>
    <property type="evidence" value="ECO:0007669"/>
    <property type="project" value="UniProtKB-KW"/>
</dbReference>
<evidence type="ECO:0000313" key="7">
    <source>
        <dbReference type="EMBL" id="KAK0728906.1"/>
    </source>
</evidence>
<keyword evidence="8" id="KW-1185">Reference proteome</keyword>
<gene>
    <name evidence="7" type="ORF">B0T26DRAFT_598841</name>
</gene>
<dbReference type="AlphaFoldDB" id="A0AA40B749"/>
<feature type="non-terminal residue" evidence="7">
    <location>
        <position position="232"/>
    </location>
</feature>
<comment type="caution">
    <text evidence="7">The sequence shown here is derived from an EMBL/GenBank/DDBJ whole genome shotgun (WGS) entry which is preliminary data.</text>
</comment>
<dbReference type="Gene3D" id="3.40.50.200">
    <property type="entry name" value="Peptidase S8/S53 domain"/>
    <property type="match status" value="1"/>
</dbReference>
<dbReference type="InterPro" id="IPR036852">
    <property type="entry name" value="Peptidase_S8/S53_dom_sf"/>
</dbReference>
<feature type="active site" description="Charge relay system" evidence="5">
    <location>
        <position position="214"/>
    </location>
</feature>
<dbReference type="InterPro" id="IPR023828">
    <property type="entry name" value="Peptidase_S8_Ser-AS"/>
</dbReference>
<organism evidence="7 8">
    <name type="scientific">Lasiosphaeria miniovina</name>
    <dbReference type="NCBI Taxonomy" id="1954250"/>
    <lineage>
        <taxon>Eukaryota</taxon>
        <taxon>Fungi</taxon>
        <taxon>Dikarya</taxon>
        <taxon>Ascomycota</taxon>
        <taxon>Pezizomycotina</taxon>
        <taxon>Sordariomycetes</taxon>
        <taxon>Sordariomycetidae</taxon>
        <taxon>Sordariales</taxon>
        <taxon>Lasiosphaeriaceae</taxon>
        <taxon>Lasiosphaeria</taxon>
    </lineage>
</organism>
<evidence type="ECO:0000256" key="4">
    <source>
        <dbReference type="ARBA" id="ARBA00022825"/>
    </source>
</evidence>
<dbReference type="RefSeq" id="XP_060301761.1">
    <property type="nucleotide sequence ID" value="XM_060435675.1"/>
</dbReference>
<comment type="similarity">
    <text evidence="1 5">Belongs to the peptidase S8 family.</text>
</comment>
<dbReference type="PRINTS" id="PR00723">
    <property type="entry name" value="SUBTILISIN"/>
</dbReference>
<evidence type="ECO:0000256" key="5">
    <source>
        <dbReference type="PROSITE-ProRule" id="PRU01240"/>
    </source>
</evidence>
<evidence type="ECO:0000256" key="3">
    <source>
        <dbReference type="ARBA" id="ARBA00022801"/>
    </source>
</evidence>
<dbReference type="GO" id="GO:0004252">
    <property type="term" value="F:serine-type endopeptidase activity"/>
    <property type="evidence" value="ECO:0007669"/>
    <property type="project" value="UniProtKB-UniRule"/>
</dbReference>
<dbReference type="InterPro" id="IPR000209">
    <property type="entry name" value="Peptidase_S8/S53_dom"/>
</dbReference>
<dbReference type="CDD" id="cd00306">
    <property type="entry name" value="Peptidases_S8_S53"/>
    <property type="match status" value="1"/>
</dbReference>
<keyword evidence="3 5" id="KW-0378">Hydrolase</keyword>
<feature type="active site" description="Charge relay system" evidence="5">
    <location>
        <position position="49"/>
    </location>
</feature>
<keyword evidence="2 5" id="KW-0645">Protease</keyword>
<dbReference type="EMBL" id="JAUIRO010000002">
    <property type="protein sequence ID" value="KAK0728906.1"/>
    <property type="molecule type" value="Genomic_DNA"/>
</dbReference>
<dbReference type="InterPro" id="IPR015500">
    <property type="entry name" value="Peptidase_S8_subtilisin-rel"/>
</dbReference>
<dbReference type="Proteomes" id="UP001172101">
    <property type="component" value="Unassembled WGS sequence"/>
</dbReference>
<proteinExistence type="inferred from homology"/>
<dbReference type="GeneID" id="85318945"/>
<evidence type="ECO:0000256" key="1">
    <source>
        <dbReference type="ARBA" id="ARBA00011073"/>
    </source>
</evidence>
<dbReference type="Pfam" id="PF00082">
    <property type="entry name" value="Peptidase_S8"/>
    <property type="match status" value="1"/>
</dbReference>
<name>A0AA40B749_9PEZI</name>
<dbReference type="PANTHER" id="PTHR43806">
    <property type="entry name" value="PEPTIDASE S8"/>
    <property type="match status" value="1"/>
</dbReference>
<feature type="active site" description="Charge relay system" evidence="5">
    <location>
        <position position="7"/>
    </location>
</feature>
<dbReference type="PROSITE" id="PS51892">
    <property type="entry name" value="SUBTILASE"/>
    <property type="match status" value="1"/>
</dbReference>
<evidence type="ECO:0000256" key="2">
    <source>
        <dbReference type="ARBA" id="ARBA00022670"/>
    </source>
</evidence>
<dbReference type="InterPro" id="IPR050131">
    <property type="entry name" value="Peptidase_S8_subtilisin-like"/>
</dbReference>
<dbReference type="PANTHER" id="PTHR43806:SF11">
    <property type="entry name" value="CEREVISIN-RELATED"/>
    <property type="match status" value="1"/>
</dbReference>
<dbReference type="PROSITE" id="PS00138">
    <property type="entry name" value="SUBTILASE_SER"/>
    <property type="match status" value="1"/>
</dbReference>
<evidence type="ECO:0000259" key="6">
    <source>
        <dbReference type="Pfam" id="PF00082"/>
    </source>
</evidence>
<dbReference type="SUPFAM" id="SSF52743">
    <property type="entry name" value="Subtilisin-like"/>
    <property type="match status" value="1"/>
</dbReference>
<feature type="domain" description="Peptidase S8/S53" evidence="6">
    <location>
        <begin position="1"/>
        <end position="229"/>
    </location>
</feature>
<keyword evidence="4 5" id="KW-0720">Serine protease</keyword>